<reference evidence="2" key="1">
    <citation type="journal article" date="2022" name="Mol. Ecol. Resour.">
        <title>The genomes of chicory, endive, great burdock and yacon provide insights into Asteraceae palaeo-polyploidization history and plant inulin production.</title>
        <authorList>
            <person name="Fan W."/>
            <person name="Wang S."/>
            <person name="Wang H."/>
            <person name="Wang A."/>
            <person name="Jiang F."/>
            <person name="Liu H."/>
            <person name="Zhao H."/>
            <person name="Xu D."/>
            <person name="Zhang Y."/>
        </authorList>
    </citation>
    <scope>NUCLEOTIDE SEQUENCE [LARGE SCALE GENOMIC DNA]</scope>
    <source>
        <strain evidence="2">cv. Niubang</strain>
    </source>
</reference>
<reference evidence="1 2" key="2">
    <citation type="journal article" date="2022" name="Mol. Ecol. Resour.">
        <title>The genomes of chicory, endive, great burdock and yacon provide insights into Asteraceae paleo-polyploidization history and plant inulin production.</title>
        <authorList>
            <person name="Fan W."/>
            <person name="Wang S."/>
            <person name="Wang H."/>
            <person name="Wang A."/>
            <person name="Jiang F."/>
            <person name="Liu H."/>
            <person name="Zhao H."/>
            <person name="Xu D."/>
            <person name="Zhang Y."/>
        </authorList>
    </citation>
    <scope>NUCLEOTIDE SEQUENCE [LARGE SCALE GENOMIC DNA]</scope>
    <source>
        <strain evidence="2">cv. Niubang</strain>
    </source>
</reference>
<evidence type="ECO:0000313" key="1">
    <source>
        <dbReference type="EMBL" id="KAI3719974.1"/>
    </source>
</evidence>
<organism evidence="1 2">
    <name type="scientific">Arctium lappa</name>
    <name type="common">Greater burdock</name>
    <name type="synonym">Lappa major</name>
    <dbReference type="NCBI Taxonomy" id="4217"/>
    <lineage>
        <taxon>Eukaryota</taxon>
        <taxon>Viridiplantae</taxon>
        <taxon>Streptophyta</taxon>
        <taxon>Embryophyta</taxon>
        <taxon>Tracheophyta</taxon>
        <taxon>Spermatophyta</taxon>
        <taxon>Magnoliopsida</taxon>
        <taxon>eudicotyledons</taxon>
        <taxon>Gunneridae</taxon>
        <taxon>Pentapetalae</taxon>
        <taxon>asterids</taxon>
        <taxon>campanulids</taxon>
        <taxon>Asterales</taxon>
        <taxon>Asteraceae</taxon>
        <taxon>Carduoideae</taxon>
        <taxon>Cardueae</taxon>
        <taxon>Arctiinae</taxon>
        <taxon>Arctium</taxon>
    </lineage>
</organism>
<dbReference type="EMBL" id="CM042052">
    <property type="protein sequence ID" value="KAI3719974.1"/>
    <property type="molecule type" value="Genomic_DNA"/>
</dbReference>
<evidence type="ECO:0000313" key="2">
    <source>
        <dbReference type="Proteomes" id="UP001055879"/>
    </source>
</evidence>
<proteinExistence type="predicted"/>
<keyword evidence="2" id="KW-1185">Reference proteome</keyword>
<name>A0ACB9BC68_ARCLA</name>
<gene>
    <name evidence="1" type="ORF">L6452_20881</name>
</gene>
<dbReference type="Proteomes" id="UP001055879">
    <property type="component" value="Linkage Group LG06"/>
</dbReference>
<protein>
    <submittedName>
        <fullName evidence="1">Uncharacterized protein</fullName>
    </submittedName>
</protein>
<comment type="caution">
    <text evidence="1">The sequence shown here is derived from an EMBL/GenBank/DDBJ whole genome shotgun (WGS) entry which is preliminary data.</text>
</comment>
<sequence>MADEEAPAPALDDTRSERDSKHARRSRVGSGSVPSPTDSRKRRNDGIDMNKKPNRMKKHRPKVYDDSKPKKVPSVSTPGPKTPNPVQERKNTFTNCMQNSTSKQKKVPMAQSPRASTPRPKTPKPTTPNQVQERMKHPRKCKRSLDFNYHRGFHHISEQPPSFGEFDCFGNIVTSNSNTLRRSCRLEDNNKQQCWERIISIIRNQVRAEKHVGKLVYCYQRRKKSSSMNTTSFIPMLQVYQRKLRENQCLQSSKKNGPDFPRMFKKQRAKRKKSATIGNWWYIQAVIDGKSHAKTSHRKHIQTTAKGVHNKVNKFKKRKPLHARKRENDLSTVKTMHCESEKCRLQQDELQDLNNLDVKELIKDLIVKIENLDINGQCKELVVQDPNVLVKRKVLPKVELDEETLRTWKLLMENDHGSKPSDQETDKDNEERWERQRKVFRGRVDSFIAKMHLIQGNRRFSPWKGSVVDSVVGAYLTQNVSDHLSSSAFMSLVARFPVKSRGMETEKDMRTSCAEPTTKPKEEGDKNEHPKHSESEFVDAVNDHHIPLDTGKKKSRIEEKQQETKTDWERLRRSYCKTGGKGTSGDNMHAVDWDAVRRATVEEIAKTIVERGMNNKLAARIKVHNYFFSSNNVCSSFTMVGRKLDYVLTSWQAFLERMVKDHGTIDLEWLRDVPPDKAKEFLLSIRGIGLKSVECIRLLTLHHLAFPVDTNVGRVATRLGWVPLQPLPEEVQIHLLNSTTVLSSRYELHYQLITFGKVFCTKRTPNCNACPMRAECRHYASAFASARFTLPGLKESGVTSIVPAANEQNHGILPSFADLQSNNLSSSYDPRNKEPIIEVPPSPEPDVEETLPTISDIEDLFSESDDEIPTIRLNTQELRETLKDTISLPEADMSKALVAFTTQPASIPRMKFVAKLRTVHFVYELPDSHPILAGFDKREHDDPSPYLLSIWLPGEIEYTENIACNSSNEETVKGTVLIPCRTATRGKFPLNGTYFQVNEVFADDETSRIPMDVPRCKLWNLPRRHLGCGTSATSIFKGSICVRGFNRRTRHPRPLHRRFHISTTAVAADGKRIWKK</sequence>
<accession>A0ACB9BC68</accession>